<dbReference type="InterPro" id="IPR012951">
    <property type="entry name" value="BBE"/>
</dbReference>
<dbReference type="Proteomes" id="UP001597349">
    <property type="component" value="Unassembled WGS sequence"/>
</dbReference>
<dbReference type="InterPro" id="IPR016169">
    <property type="entry name" value="FAD-bd_PCMH_sub2"/>
</dbReference>
<sequence length="151" mass="16914">MTAEGPKRIENSSMAAPDAGGVIRLSVRDSQAFVRAFSKPTTMSVREPAGVARNHPRLDAVWRPGEDFGDRDTAWTRGVFSALARFREGVYVNFLGGDEDPDRVREAYGDSVYDRLVDVKTTYDPYNVFHHNQNIRPGTTRVSGTFRARPH</sequence>
<evidence type="ECO:0000313" key="3">
    <source>
        <dbReference type="Proteomes" id="UP001597349"/>
    </source>
</evidence>
<comment type="caution">
    <text evidence="2">The sequence shown here is derived from an EMBL/GenBank/DDBJ whole genome shotgun (WGS) entry which is preliminary data.</text>
</comment>
<evidence type="ECO:0000313" key="2">
    <source>
        <dbReference type="EMBL" id="MFD2055514.1"/>
    </source>
</evidence>
<keyword evidence="3" id="KW-1185">Reference proteome</keyword>
<proteinExistence type="predicted"/>
<evidence type="ECO:0000259" key="1">
    <source>
        <dbReference type="Pfam" id="PF08031"/>
    </source>
</evidence>
<protein>
    <submittedName>
        <fullName evidence="2">BBE domain-containing protein</fullName>
    </submittedName>
</protein>
<name>A0ABW4WJ07_9HYPH</name>
<dbReference type="Gene3D" id="3.30.465.10">
    <property type="match status" value="1"/>
</dbReference>
<gene>
    <name evidence="2" type="ORF">ACFSQT_21350</name>
</gene>
<dbReference type="RefSeq" id="WP_379021811.1">
    <property type="nucleotide sequence ID" value="NZ_JBHUGY010000031.1"/>
</dbReference>
<dbReference type="EMBL" id="JBHUGY010000031">
    <property type="protein sequence ID" value="MFD2055514.1"/>
    <property type="molecule type" value="Genomic_DNA"/>
</dbReference>
<dbReference type="Pfam" id="PF08031">
    <property type="entry name" value="BBE"/>
    <property type="match status" value="1"/>
</dbReference>
<feature type="domain" description="Berberine/berberine-like" evidence="1">
    <location>
        <begin position="90"/>
        <end position="136"/>
    </location>
</feature>
<reference evidence="3" key="1">
    <citation type="journal article" date="2019" name="Int. J. Syst. Evol. Microbiol.">
        <title>The Global Catalogue of Microorganisms (GCM) 10K type strain sequencing project: providing services to taxonomists for standard genome sequencing and annotation.</title>
        <authorList>
            <consortium name="The Broad Institute Genomics Platform"/>
            <consortium name="The Broad Institute Genome Sequencing Center for Infectious Disease"/>
            <person name="Wu L."/>
            <person name="Ma J."/>
        </authorList>
    </citation>
    <scope>NUCLEOTIDE SEQUENCE [LARGE SCALE GENOMIC DNA]</scope>
    <source>
        <strain evidence="3">CGMCC 1.16226</strain>
    </source>
</reference>
<accession>A0ABW4WJ07</accession>
<dbReference type="Gene3D" id="3.40.462.20">
    <property type="match status" value="1"/>
</dbReference>
<organism evidence="2 3">
    <name type="scientific">Mesorhizobium calcicola</name>
    <dbReference type="NCBI Taxonomy" id="1300310"/>
    <lineage>
        <taxon>Bacteria</taxon>
        <taxon>Pseudomonadati</taxon>
        <taxon>Pseudomonadota</taxon>
        <taxon>Alphaproteobacteria</taxon>
        <taxon>Hyphomicrobiales</taxon>
        <taxon>Phyllobacteriaceae</taxon>
        <taxon>Mesorhizobium</taxon>
    </lineage>
</organism>